<dbReference type="PANTHER" id="PTHR30595:SF6">
    <property type="entry name" value="SCHLAFEN ALBA-2 DOMAIN-CONTAINING PROTEIN"/>
    <property type="match status" value="1"/>
</dbReference>
<name>A0ABT3Y328_9FLAO</name>
<dbReference type="GO" id="GO:0005524">
    <property type="term" value="F:ATP binding"/>
    <property type="evidence" value="ECO:0007669"/>
    <property type="project" value="UniProtKB-KW"/>
</dbReference>
<evidence type="ECO:0000313" key="3">
    <source>
        <dbReference type="Proteomes" id="UP001070176"/>
    </source>
</evidence>
<keyword evidence="2" id="KW-0547">Nucleotide-binding</keyword>
<dbReference type="RefSeq" id="WP_267281116.1">
    <property type="nucleotide sequence ID" value="NZ_JAOVZV010000008.1"/>
</dbReference>
<keyword evidence="3" id="KW-1185">Reference proteome</keyword>
<dbReference type="Proteomes" id="UP001070176">
    <property type="component" value="Unassembled WGS sequence"/>
</dbReference>
<sequence>MYYSEIFFRKSTYEIEEKDIIDFFAQNQEETSVLEFKSGDVALEKIYREVTALHNSQGGLIIIGSPRPTKDKNGKETFQGSLTRSIHRHKDWLYQKISSNISPVPTELRIHDVSIENGIVQIIDIPKSNNPPHQCLNDGIYYLRFETETRYAPHGLVESFFNRRQEPTVDCFIQSNIITKQDKKQIQVTLKIIIKSKLPLIGLHYIINVDNVYKAEAFDETVDGWYPLRTIVSNKGIRYSRSVDKNNIVLVEGVSYESDYLLSNLNEPLLISILIWSSNMNLKKFYFIISPNDNKYYKLPIHDDSNHEVNFAINEIVSNAKSRNENIDEKGFLKLIAKLYENKVQS</sequence>
<organism evidence="2 3">
    <name type="scientific">Chryseobacterium luquanense</name>
    <dbReference type="NCBI Taxonomy" id="2983766"/>
    <lineage>
        <taxon>Bacteria</taxon>
        <taxon>Pseudomonadati</taxon>
        <taxon>Bacteroidota</taxon>
        <taxon>Flavobacteriia</taxon>
        <taxon>Flavobacteriales</taxon>
        <taxon>Weeksellaceae</taxon>
        <taxon>Chryseobacterium group</taxon>
        <taxon>Chryseobacterium</taxon>
    </lineage>
</organism>
<comment type="caution">
    <text evidence="2">The sequence shown here is derived from an EMBL/GenBank/DDBJ whole genome shotgun (WGS) entry which is preliminary data.</text>
</comment>
<dbReference type="PANTHER" id="PTHR30595">
    <property type="entry name" value="GLPR-RELATED TRANSCRIPTIONAL REPRESSOR"/>
    <property type="match status" value="1"/>
</dbReference>
<feature type="domain" description="Schlafen AlbA-2" evidence="1">
    <location>
        <begin position="30"/>
        <end position="150"/>
    </location>
</feature>
<evidence type="ECO:0000259" key="1">
    <source>
        <dbReference type="Pfam" id="PF04326"/>
    </source>
</evidence>
<proteinExistence type="predicted"/>
<evidence type="ECO:0000313" key="2">
    <source>
        <dbReference type="EMBL" id="MCX8532557.1"/>
    </source>
</evidence>
<protein>
    <submittedName>
        <fullName evidence="2">ATP-binding protein</fullName>
    </submittedName>
</protein>
<reference evidence="2" key="1">
    <citation type="submission" date="2022-10" db="EMBL/GenBank/DDBJ databases">
        <title>Chryseobacterium sp. nov., a novel bacterial species.</title>
        <authorList>
            <person name="Cao Y."/>
        </authorList>
    </citation>
    <scope>NUCLEOTIDE SEQUENCE</scope>
    <source>
        <strain evidence="2">KC 927</strain>
    </source>
</reference>
<dbReference type="InterPro" id="IPR007421">
    <property type="entry name" value="Schlafen_AlbA_2_dom"/>
</dbReference>
<dbReference type="Pfam" id="PF04326">
    <property type="entry name" value="SLFN_AlbA_2"/>
    <property type="match status" value="1"/>
</dbReference>
<dbReference type="InterPro" id="IPR038461">
    <property type="entry name" value="Schlafen_AlbA_2_dom_sf"/>
</dbReference>
<dbReference type="EMBL" id="JAOVZV010000008">
    <property type="protein sequence ID" value="MCX8532557.1"/>
    <property type="molecule type" value="Genomic_DNA"/>
</dbReference>
<accession>A0ABT3Y328</accession>
<keyword evidence="2" id="KW-0067">ATP-binding</keyword>
<dbReference type="Gene3D" id="3.30.950.30">
    <property type="entry name" value="Schlafen, AAA domain"/>
    <property type="match status" value="1"/>
</dbReference>
<gene>
    <name evidence="2" type="ORF">OEA66_09350</name>
</gene>